<dbReference type="InterPro" id="IPR042228">
    <property type="entry name" value="Dynein_linker_3"/>
</dbReference>
<evidence type="ECO:0000313" key="8">
    <source>
        <dbReference type="Proteomes" id="UP001175271"/>
    </source>
</evidence>
<keyword evidence="8" id="KW-1185">Reference proteome</keyword>
<feature type="domain" description="Dynein heavy chain linker" evidence="2">
    <location>
        <begin position="638"/>
        <end position="1040"/>
    </location>
</feature>
<reference evidence="7" key="1">
    <citation type="submission" date="2023-06" db="EMBL/GenBank/DDBJ databases">
        <title>Genomic analysis of the entomopathogenic nematode Steinernema hermaphroditum.</title>
        <authorList>
            <person name="Schwarz E.M."/>
            <person name="Heppert J.K."/>
            <person name="Baniya A."/>
            <person name="Schwartz H.T."/>
            <person name="Tan C.-H."/>
            <person name="Antoshechkin I."/>
            <person name="Sternberg P.W."/>
            <person name="Goodrich-Blair H."/>
            <person name="Dillman A.R."/>
        </authorList>
    </citation>
    <scope>NUCLEOTIDE SEQUENCE</scope>
    <source>
        <strain evidence="7">PS9179</strain>
        <tissue evidence="7">Whole animal</tissue>
    </source>
</reference>
<accession>A0AA39I7P9</accession>
<organism evidence="7 8">
    <name type="scientific">Steinernema hermaphroditum</name>
    <dbReference type="NCBI Taxonomy" id="289476"/>
    <lineage>
        <taxon>Eukaryota</taxon>
        <taxon>Metazoa</taxon>
        <taxon>Ecdysozoa</taxon>
        <taxon>Nematoda</taxon>
        <taxon>Chromadorea</taxon>
        <taxon>Rhabditida</taxon>
        <taxon>Tylenchina</taxon>
        <taxon>Panagrolaimomorpha</taxon>
        <taxon>Strongyloidoidea</taxon>
        <taxon>Steinernematidae</taxon>
        <taxon>Steinernema</taxon>
    </lineage>
</organism>
<dbReference type="InterPro" id="IPR024743">
    <property type="entry name" value="Dynein_HC_stalk"/>
</dbReference>
<evidence type="ECO:0000259" key="2">
    <source>
        <dbReference type="Pfam" id="PF08393"/>
    </source>
</evidence>
<dbReference type="Gene3D" id="3.20.180.20">
    <property type="entry name" value="Dynein heavy chain, N-terminal domain 2"/>
    <property type="match status" value="1"/>
</dbReference>
<feature type="coiled-coil region" evidence="1">
    <location>
        <begin position="438"/>
        <end position="465"/>
    </location>
</feature>
<evidence type="ECO:0000259" key="4">
    <source>
        <dbReference type="Pfam" id="PF12781"/>
    </source>
</evidence>
<dbReference type="GO" id="GO:0097729">
    <property type="term" value="C:9+2 motile cilium"/>
    <property type="evidence" value="ECO:0007669"/>
    <property type="project" value="TreeGrafter"/>
</dbReference>
<dbReference type="Gene3D" id="1.20.920.20">
    <property type="match status" value="1"/>
</dbReference>
<dbReference type="InterPro" id="IPR042219">
    <property type="entry name" value="AAA_lid_11_sf"/>
</dbReference>
<proteinExistence type="predicted"/>
<dbReference type="GO" id="GO:0060294">
    <property type="term" value="P:cilium movement involved in cell motility"/>
    <property type="evidence" value="ECO:0007669"/>
    <property type="project" value="TreeGrafter"/>
</dbReference>
<gene>
    <name evidence="7" type="ORF">QR680_013403</name>
</gene>
<name>A0AA39I7P9_9BILA</name>
<dbReference type="InterPro" id="IPR035706">
    <property type="entry name" value="AAA_9"/>
</dbReference>
<dbReference type="GO" id="GO:0051959">
    <property type="term" value="F:dynein light intermediate chain binding"/>
    <property type="evidence" value="ECO:0007669"/>
    <property type="project" value="InterPro"/>
</dbReference>
<dbReference type="Pfam" id="PF12777">
    <property type="entry name" value="MT"/>
    <property type="match status" value="1"/>
</dbReference>
<dbReference type="EMBL" id="JAUCMV010000002">
    <property type="protein sequence ID" value="KAK0418153.1"/>
    <property type="molecule type" value="Genomic_DNA"/>
</dbReference>
<evidence type="ECO:0000259" key="6">
    <source>
        <dbReference type="Pfam" id="PF18199"/>
    </source>
</evidence>
<dbReference type="Gene3D" id="1.10.8.720">
    <property type="entry name" value="Region D6 of dynein motor"/>
    <property type="match status" value="1"/>
</dbReference>
<evidence type="ECO:0000259" key="3">
    <source>
        <dbReference type="Pfam" id="PF12777"/>
    </source>
</evidence>
<dbReference type="GO" id="GO:0045505">
    <property type="term" value="F:dynein intermediate chain binding"/>
    <property type="evidence" value="ECO:0007669"/>
    <property type="project" value="InterPro"/>
</dbReference>
<keyword evidence="1" id="KW-0175">Coiled coil</keyword>
<dbReference type="Pfam" id="PF12781">
    <property type="entry name" value="AAA_9"/>
    <property type="match status" value="1"/>
</dbReference>
<feature type="domain" description="Dynein heavy chain C-terminal" evidence="6">
    <location>
        <begin position="3115"/>
        <end position="3251"/>
    </location>
</feature>
<dbReference type="GO" id="GO:0030286">
    <property type="term" value="C:dynein complex"/>
    <property type="evidence" value="ECO:0007669"/>
    <property type="project" value="InterPro"/>
</dbReference>
<dbReference type="Gene3D" id="1.20.58.1120">
    <property type="match status" value="1"/>
</dbReference>
<dbReference type="Pfam" id="PF18199">
    <property type="entry name" value="Dynein_C"/>
    <property type="match status" value="1"/>
</dbReference>
<feature type="coiled-coil region" evidence="1">
    <location>
        <begin position="2282"/>
        <end position="2312"/>
    </location>
</feature>
<dbReference type="Pfam" id="PF08393">
    <property type="entry name" value="DHC_N2"/>
    <property type="match status" value="1"/>
</dbReference>
<dbReference type="InterPro" id="IPR041658">
    <property type="entry name" value="AAA_lid_11"/>
</dbReference>
<dbReference type="Pfam" id="PF18198">
    <property type="entry name" value="AAA_lid_11"/>
    <property type="match status" value="1"/>
</dbReference>
<dbReference type="Gene3D" id="3.10.490.20">
    <property type="match status" value="1"/>
</dbReference>
<evidence type="ECO:0000256" key="1">
    <source>
        <dbReference type="SAM" id="Coils"/>
    </source>
</evidence>
<dbReference type="FunFam" id="1.20.920.20:FF:000013">
    <property type="entry name" value="Dynein Heavy Chain"/>
    <property type="match status" value="1"/>
</dbReference>
<evidence type="ECO:0000313" key="7">
    <source>
        <dbReference type="EMBL" id="KAK0418153.1"/>
    </source>
</evidence>
<protein>
    <recommendedName>
        <fullName evidence="9">AAA+ ATPase domain-containing protein</fullName>
    </recommendedName>
</protein>
<feature type="domain" description="Dynein heavy chain coiled coil stalk" evidence="3">
    <location>
        <begin position="2043"/>
        <end position="2369"/>
    </location>
</feature>
<dbReference type="InterPro" id="IPR026983">
    <property type="entry name" value="DHC"/>
</dbReference>
<dbReference type="Gene3D" id="3.40.50.300">
    <property type="entry name" value="P-loop containing nucleotide triphosphate hydrolases"/>
    <property type="match status" value="2"/>
</dbReference>
<comment type="caution">
    <text evidence="7">The sequence shown here is derived from an EMBL/GenBank/DDBJ whole genome shotgun (WGS) entry which is preliminary data.</text>
</comment>
<dbReference type="GO" id="GO:0008569">
    <property type="term" value="F:minus-end-directed microtubule motor activity"/>
    <property type="evidence" value="ECO:0007669"/>
    <property type="project" value="TreeGrafter"/>
</dbReference>
<dbReference type="Gene3D" id="1.20.140.100">
    <property type="entry name" value="Dynein heavy chain, N-terminal domain 2"/>
    <property type="match status" value="1"/>
</dbReference>
<dbReference type="InterPro" id="IPR027417">
    <property type="entry name" value="P-loop_NTPase"/>
</dbReference>
<dbReference type="SUPFAM" id="SSF52540">
    <property type="entry name" value="P-loop containing nucleoside triphosphate hydrolases"/>
    <property type="match status" value="2"/>
</dbReference>
<dbReference type="InterPro" id="IPR043160">
    <property type="entry name" value="Dynein_C_barrel"/>
</dbReference>
<dbReference type="PANTHER" id="PTHR10676:SF242">
    <property type="entry name" value="DYNEIN AXONEMAL HEAVY CHAIN 3"/>
    <property type="match status" value="1"/>
</dbReference>
<evidence type="ECO:0000259" key="5">
    <source>
        <dbReference type="Pfam" id="PF18198"/>
    </source>
</evidence>
<dbReference type="InterPro" id="IPR041228">
    <property type="entry name" value="Dynein_C"/>
</dbReference>
<feature type="coiled-coil region" evidence="1">
    <location>
        <begin position="2550"/>
        <end position="2577"/>
    </location>
</feature>
<dbReference type="PANTHER" id="PTHR10676">
    <property type="entry name" value="DYNEIN HEAVY CHAIN FAMILY PROTEIN"/>
    <property type="match status" value="1"/>
</dbReference>
<dbReference type="InterPro" id="IPR042222">
    <property type="entry name" value="Dynein_2_N"/>
</dbReference>
<dbReference type="Proteomes" id="UP001175271">
    <property type="component" value="Unassembled WGS sequence"/>
</dbReference>
<feature type="domain" description="Dynein heavy chain ATP-binding dynein motor region" evidence="4">
    <location>
        <begin position="2407"/>
        <end position="2599"/>
    </location>
</feature>
<evidence type="ECO:0008006" key="9">
    <source>
        <dbReference type="Google" id="ProtNLM"/>
    </source>
</evidence>
<dbReference type="InterPro" id="IPR013602">
    <property type="entry name" value="Dynein_heavy_linker"/>
</dbReference>
<feature type="coiled-coil region" evidence="1">
    <location>
        <begin position="672"/>
        <end position="699"/>
    </location>
</feature>
<feature type="domain" description="Dynein heavy chain AAA lid" evidence="5">
    <location>
        <begin position="2910"/>
        <end position="3040"/>
    </location>
</feature>
<sequence length="3255" mass="372919">MYSVVDSIGALINPKGQQIDVRRIHKLLGYDYGREKKKGKHGTKGKLVLRRRKDNYPELPKDGESDYKVSVRIGSPESDRRAKVARRGATRSECTEMAIEDVDEKVGEFPPWSRFIPNLEERCPALLLCENEDIGFDLMRELEVLWKEWSVESVRRIAAGDVQQPIAFDKRPFWRPLSSASESAELSGHIHLHFNIVTDFWTNVAPNTFFRWDLFFGEEAEPLGQSLSAFAECMDTFLKSARRILRFHWPLGICELLLENSDSWMKLILEPERCDKFFDAIASLQTHLLVKVLKWNSQLISERLLKNSRTSPALRIFVNDDEDLQAVNGQVERLRELVECVPRVETKLSPKLYPQERYLDIGDLYKADLSLQAENPFDVLQKQLSEGEQKVLGLFGSAIDIAEWKRLVEDIESLKGKIEMTKTKAAFGRVLFDFVFVKRDLLARVDELQKKLKTELLERQLEENVTLLTDFSETCAKLYGKNQFEQMAKIAEVRDVNGSRIFERCRRIVATYLAVLDLFGLPEVELARCYEISRIPRKLETFIDTIWEQLQADRYVLERAVNEKAHAILFEVEMLERDFQAGVKKYRVAALDADVRRVAQRFEELATRLQIPSANFPEVSSQLALLDMEPLQVDLAALGRSIDLFREFTSIHVEVIKCHERWMDVRVSEVDCAEFVRLVEALLRRLEEIEKRKEAEEDEYLFNVLNMVVTKIREVVDKFRVIVPVLMALNAAKAQLWNIILEKLEETRVPEEFRVRDLLAEDVLAKIEKYEDIAATIGKEIVAEEEIERLRAEWTEVNLAWYSYRNQMINMIAIRPDLHALLAKQINRCETLLAPEQQLLVSEYLSMLSQFGEFVDLYDTVERTWSYLEPVLSLEDMAYQMPEEWKIFQEITASWRNTNEQLITISGAFETLLVGVGHMAELRRVVSQFNSIQGGFDAYLQKRKQVFPRLYFLSNAEVLDLLSESQNPAALRGYFSKLFRGIGNIHFNAKEDAVAVESPRGARLDLRHPVNVTVAKRYVEKWLIDMEREIAWTVKKTIKELHKEAISPLKRLYEFAPEYPLSLLVVFARIAFTAVVERGLAEKALEESKKFLEAVLDNCRNEDRFRQLRIECSYYLSRAHALIENESTSPTDPIWYSALRYYWHNDNVFLRVFSLSFTYDYEYGIHSKTRLEPADRYFETQRSGDPTVYNYFAVRSLLLSERLRHGCLIPHDRATVIQEYAYRTGRSVVFFNCSPSTCRETLGSLLTGAVQTGTLLFLEAIDYLSSDSLHFILAHIATILQMVEKGVSYYRIQQLEVSISPSFSVVCSSSRTATLPRLAEAGLVHLDVPEEGLFQMFDVPSHLKRLLGGFLYHFEHLFAVKADSALVAKEANRLQRSNGALEPLVVFKTATKNVLGPMVRIEDRALFDALVARTFFTKMEASDPQTEKLKEDIEDGIDDTLKEKVARVLNLIRTEKKIALLGPPGSGKSTVLGIVARMMKQATVTTLYVNQNELDSGFSVDRWSLLDGSYNKHYVEFIDGLCENGQNFKANLEMVVLEEEMRFLYETDEPIPQWPTVRFDYPRRGNPEVELGKPISNLARLREAALSRIWKHRDYVNYLVFQGIPQEPEAKKFVEKLLGTQPNLLRRIPSAEGALRDLLPTENFFVKAVEALAESRLVFLFCGTSERDVRGCTESVTDRYHKLGSKVEIIRLGASVALADLKKELEDCFLLKGKRHLVVFQNFRHVRGNKALLDYFRCIQRDFPDTTFLAEYMVETVESSLDLPARLLRHLLPLYPPSTSSSGTPPVETLVTDDQKQKLRDVLAAEEIAGSSRRAQYIRRIRCLQVGGHSLLLGELGCGRKQLVAVAAKCVEARMEDLVGVPDVGASLQRVIRNIMNEGGKTIVFLSLREVLGFPDFQMVLETRSLPCTLLNGRTYKELLEANMKSHDRVWERFRENFHLVIKVDRVEEKNVPPWLRAHVGVVEFAPMRREDAKEVGVDYLRKTGVFDDREVELCIGKLVDLHFQGVRKGICANERQKFLDFLVTFAYLAARKRNSLNVLDKRYKSGVERLTKADAQMTFLQGELARLKPELVQTSLETTILMSTIEKETMELENVKEVVAANEHKANEAATKAQALKVECEREVAEAIPALEAAIEALNVMNPSDISSLKTMRFPPRGVRLVVEAVCILLGERPVRGYDENGKAFLDYWPKGQKMLSDIHFMSRIRTFPRDSIPTHTMRTIRRNYLSRPEFDADNMKAVSLAAEGLCLWIRALDVYNTISKVVEPKKERLRRAELQVKQHLKLLDNRRKALQEVTERLQKLSDSFSQMSQRKQDLSTQILNCQVKMGRAEKLVGALGGERERWNGRIEELGEEYLVHTENTLTAAFLIEYLQRSGRRIEEFGISTHFDILDIVEHTFALPSKSCLMVAENAAILEYSRKIPFVGDPYDLLPLYLPDKNVVSLDSKDPRLVDKTLTSLYKGNIVVVDEITDDVHVRFRQRHEAMGKILLVNGTEHKIPSTASLILRTRLPRFKVDGSYCAVHLDLDEQMFKDHLAELILCENHENLVTQKNLLSSTIDQMKKELAVMEEEILDVVASSNDLDNDRAVDLLARSRELSSSVALKTSQLGDIDEEMAVLVEKQREVVAEGARVILLTFWMYSVARPRFHVSTLFRTLQKSVSGLSKERSMENTVAKIKTAFQFAYSDAFSPEYRCLYHYVLEHCSSVPKISKSEFFEELQKNRFSSESSLKQAFRCTDPRVPIGLLVDSESDYVLRNLHEFAISPGGGDTPGKLRLVPVSRTTSASSMRRLSRVELRQDLIHHVVFEEFQRLLREDNWMQNRWIVVKNVPWNCAPAYHMAVAKMISADQLPPNFRLVFVLYPDDKVPTVVVEKSKLIDGSVVESLKEFLLRCYTSTEIGRVHDYLERIKNREHLFKLCCFHHIVSQRLRYGAYGWAHAYSIRRVHFHSAVMLFKDLVQSEAELNFHVILHSILLPSYGFQLSSDEHDLAVFSILAQWVFIGISKFDDRLLESVWLRSFHESRAAIVRVLGSLEIDESSVLGLSASVVRNGLKKRVLEMLNPRLSPRVVPLEEPPLLEYSAAFETFCLERCLERELRGCSDPHKKAYLSQLLRSSDTVVSIDFSALRYPEALLETLKRVFCEESGLPLSEVVLFASLDRSVFQKKPAGLLEATGFRLLGASFDFRDNCLEESVGRVPVESSRSVWIQPQRTVGAESLGFTIPVYHPNSKKSPLICVNVDSNIPNKHWLLRGVKIVAST</sequence>